<feature type="transmembrane region" description="Helical" evidence="1">
    <location>
        <begin position="102"/>
        <end position="123"/>
    </location>
</feature>
<evidence type="ECO:0000259" key="2">
    <source>
        <dbReference type="Pfam" id="PF19053"/>
    </source>
</evidence>
<dbReference type="AlphaFoldDB" id="A0A3Q9G4U7"/>
<evidence type="ECO:0000256" key="1">
    <source>
        <dbReference type="SAM" id="Phobius"/>
    </source>
</evidence>
<gene>
    <name evidence="3" type="ORF">EJ997_08835</name>
</gene>
<feature type="transmembrane region" description="Helical" evidence="1">
    <location>
        <begin position="195"/>
        <end position="213"/>
    </location>
</feature>
<dbReference type="RefSeq" id="WP_126704226.1">
    <property type="nucleotide sequence ID" value="NZ_CP034593.1"/>
</dbReference>
<accession>A0A3Q9G4U7</accession>
<organism evidence="3 4">
    <name type="scientific">Flaviflexus ciconiae</name>
    <dbReference type="NCBI Taxonomy" id="2496867"/>
    <lineage>
        <taxon>Bacteria</taxon>
        <taxon>Bacillati</taxon>
        <taxon>Actinomycetota</taxon>
        <taxon>Actinomycetes</taxon>
        <taxon>Actinomycetales</taxon>
        <taxon>Actinomycetaceae</taxon>
        <taxon>Flaviflexus</taxon>
    </lineage>
</organism>
<proteinExistence type="predicted"/>
<reference evidence="3 4" key="1">
    <citation type="submission" date="2018-12" db="EMBL/GenBank/DDBJ databases">
        <title>Complete genome sequence of Flaviflexus sp. H23T48.</title>
        <authorList>
            <person name="Bae J.-W."/>
            <person name="Lee J.-Y."/>
        </authorList>
    </citation>
    <scope>NUCLEOTIDE SEQUENCE [LARGE SCALE GENOMIC DNA]</scope>
    <source>
        <strain evidence="3 4">H23T48</strain>
    </source>
</reference>
<keyword evidence="1" id="KW-0812">Transmembrane</keyword>
<sequence>MLFALLLACRDPYGKPLLEVGGPVALIFGASSLLSFANPGDHTHQVLIATMLGTSMVSLVRWVYCGRYRPDTGNVCIDAALLTLAVALLDIGVMSAGLPIEFTAAVVFGLCPPLLAAMSGFSIRVSSDVLLDSESVIREAPAVRSASVDEEAARPDVGKLMAISSARNSFWVTATCLGLVVTTPAMANLLAVEGWRGTVAFLAFLAAVAACLLVPRSSSSRLVRILPRVSAATILAIVIWSGTLPFTPLKLAIGLALIGLLFLGASLLVRQGRPFYGFSRIGDILQTLSVSTSLPLTLAAIGVISLVRTGGLG</sequence>
<feature type="transmembrane region" description="Helical" evidence="1">
    <location>
        <begin position="225"/>
        <end position="243"/>
    </location>
</feature>
<dbReference type="EMBL" id="CP034593">
    <property type="protein sequence ID" value="AZQ77423.1"/>
    <property type="molecule type" value="Genomic_DNA"/>
</dbReference>
<evidence type="ECO:0000313" key="4">
    <source>
        <dbReference type="Proteomes" id="UP000280344"/>
    </source>
</evidence>
<protein>
    <recommendedName>
        <fullName evidence="2">EccD-like transmembrane domain-containing protein</fullName>
    </recommendedName>
</protein>
<feature type="transmembrane region" description="Helical" evidence="1">
    <location>
        <begin position="249"/>
        <end position="269"/>
    </location>
</feature>
<evidence type="ECO:0000313" key="3">
    <source>
        <dbReference type="EMBL" id="AZQ77423.1"/>
    </source>
</evidence>
<dbReference type="KEGG" id="flh:EJ997_08835"/>
<feature type="transmembrane region" description="Helical" evidence="1">
    <location>
        <begin position="46"/>
        <end position="64"/>
    </location>
</feature>
<feature type="transmembrane region" description="Helical" evidence="1">
    <location>
        <begin position="281"/>
        <end position="307"/>
    </location>
</feature>
<feature type="transmembrane region" description="Helical" evidence="1">
    <location>
        <begin position="169"/>
        <end position="189"/>
    </location>
</feature>
<dbReference type="Proteomes" id="UP000280344">
    <property type="component" value="Chromosome"/>
</dbReference>
<feature type="domain" description="EccD-like transmembrane" evidence="2">
    <location>
        <begin position="27"/>
        <end position="309"/>
    </location>
</feature>
<keyword evidence="1" id="KW-1133">Transmembrane helix</keyword>
<dbReference type="Pfam" id="PF19053">
    <property type="entry name" value="EccD"/>
    <property type="match status" value="1"/>
</dbReference>
<keyword evidence="1" id="KW-0472">Membrane</keyword>
<keyword evidence="4" id="KW-1185">Reference proteome</keyword>
<dbReference type="InterPro" id="IPR044049">
    <property type="entry name" value="EccD_transm"/>
</dbReference>
<dbReference type="OrthoDB" id="10004607at2"/>
<feature type="transmembrane region" description="Helical" evidence="1">
    <location>
        <begin position="76"/>
        <end position="96"/>
    </location>
</feature>
<name>A0A3Q9G4U7_9ACTO</name>